<evidence type="ECO:0000256" key="2">
    <source>
        <dbReference type="ARBA" id="ARBA00001946"/>
    </source>
</evidence>
<dbReference type="STRING" id="425264.A0A3G2RZA1"/>
<dbReference type="GO" id="GO:0000287">
    <property type="term" value="F:magnesium ion binding"/>
    <property type="evidence" value="ECO:0007669"/>
    <property type="project" value="UniProtKB-UniRule"/>
</dbReference>
<dbReference type="InterPro" id="IPR036397">
    <property type="entry name" value="RNaseH_sf"/>
</dbReference>
<dbReference type="EMBL" id="CP033148">
    <property type="protein sequence ID" value="AYO41005.1"/>
    <property type="molecule type" value="Genomic_DNA"/>
</dbReference>
<comment type="catalytic activity">
    <reaction evidence="1 10">
        <text>Endonucleolytic cleavage to 5'-phosphomonoester.</text>
        <dbReference type="EC" id="3.1.26.4"/>
    </reaction>
</comment>
<protein>
    <recommendedName>
        <fullName evidence="4 10">Ribonuclease H</fullName>
        <shortName evidence="10">RNase H</shortName>
        <ecNumber evidence="4 10">3.1.26.4</ecNumber>
    </recommendedName>
</protein>
<dbReference type="Pfam" id="PF00075">
    <property type="entry name" value="RNase_H"/>
    <property type="match status" value="1"/>
</dbReference>
<dbReference type="FunFam" id="3.40.970.10:FF:000001">
    <property type="entry name" value="Ribonuclease H1"/>
    <property type="match status" value="1"/>
</dbReference>
<organism evidence="12 13">
    <name type="scientific">Malassezia restricta (strain ATCC 96810 / NBRC 103918 / CBS 7877)</name>
    <name type="common">Seborrheic dermatitis infection agent</name>
    <dbReference type="NCBI Taxonomy" id="425264"/>
    <lineage>
        <taxon>Eukaryota</taxon>
        <taxon>Fungi</taxon>
        <taxon>Dikarya</taxon>
        <taxon>Basidiomycota</taxon>
        <taxon>Ustilaginomycotina</taxon>
        <taxon>Malasseziomycetes</taxon>
        <taxon>Malasseziales</taxon>
        <taxon>Malasseziaceae</taxon>
        <taxon>Malassezia</taxon>
    </lineage>
</organism>
<accession>A0A3G2RZA1</accession>
<dbReference type="InterPro" id="IPR011320">
    <property type="entry name" value="RNase_H1_N"/>
</dbReference>
<dbReference type="Gene3D" id="3.30.420.10">
    <property type="entry name" value="Ribonuclease H-like superfamily/Ribonuclease H"/>
    <property type="match status" value="1"/>
</dbReference>
<evidence type="ECO:0000313" key="12">
    <source>
        <dbReference type="EMBL" id="AYO41005.1"/>
    </source>
</evidence>
<reference evidence="12 13" key="1">
    <citation type="submission" date="2018-10" db="EMBL/GenBank/DDBJ databases">
        <title>Complete genome sequence of Malassezia restricta CBS 7877.</title>
        <authorList>
            <person name="Morand S.C."/>
            <person name="Bertignac M."/>
            <person name="Iltis A."/>
            <person name="Kolder I."/>
            <person name="Pirovano W."/>
            <person name="Jourdain R."/>
            <person name="Clavaud C."/>
        </authorList>
    </citation>
    <scope>NUCLEOTIDE SEQUENCE [LARGE SCALE GENOMIC DNA]</scope>
    <source>
        <strain evidence="12 13">CBS 7877</strain>
    </source>
</reference>
<dbReference type="Proteomes" id="UP000269793">
    <property type="component" value="Chromosome I"/>
</dbReference>
<dbReference type="GO" id="GO:0004523">
    <property type="term" value="F:RNA-DNA hybrid ribonuclease activity"/>
    <property type="evidence" value="ECO:0007669"/>
    <property type="project" value="UniProtKB-UniRule"/>
</dbReference>
<evidence type="ECO:0000256" key="10">
    <source>
        <dbReference type="PIRNR" id="PIRNR036852"/>
    </source>
</evidence>
<evidence type="ECO:0000256" key="7">
    <source>
        <dbReference type="ARBA" id="ARBA00022759"/>
    </source>
</evidence>
<dbReference type="InterPro" id="IPR017067">
    <property type="entry name" value="RNase_H1_euk"/>
</dbReference>
<evidence type="ECO:0000259" key="11">
    <source>
        <dbReference type="PROSITE" id="PS50879"/>
    </source>
</evidence>
<sequence length="264" mass="29365">MEVCHSAPPRARSVDHNGSASNIRASATYALAWSAMAKRKAFVAYGVRVGRHPGVYSTWDQCKAQVEGYARAQFKGFATTEEAEAYVQGRTPAKKHRVDAAIPNTQGIDGHAPIIVYTDGSTLGNGRDHPSAGYGVYWADPAHHSLNRAERLWQGEQTNNRAELMAILTAIKLHPDKSRPLQICTDSLYAMQCLQTWMPKWKERGWKTLLNQDVKNRDLLESIEAAMNTCRYRPSFTHIRGHAGHHGNEMADQLANQGARITDT</sequence>
<dbReference type="PANTHER" id="PTHR10642">
    <property type="entry name" value="RIBONUCLEASE H1"/>
    <property type="match status" value="1"/>
</dbReference>
<dbReference type="PANTHER" id="PTHR10642:SF26">
    <property type="entry name" value="RIBONUCLEASE H1"/>
    <property type="match status" value="1"/>
</dbReference>
<evidence type="ECO:0000256" key="5">
    <source>
        <dbReference type="ARBA" id="ARBA00022722"/>
    </source>
</evidence>
<dbReference type="SUPFAM" id="SSF53098">
    <property type="entry name" value="Ribonuclease H-like"/>
    <property type="match status" value="1"/>
</dbReference>
<dbReference type="GO" id="GO:0003676">
    <property type="term" value="F:nucleic acid binding"/>
    <property type="evidence" value="ECO:0007669"/>
    <property type="project" value="UniProtKB-UniRule"/>
</dbReference>
<dbReference type="InterPro" id="IPR012337">
    <property type="entry name" value="RNaseH-like_sf"/>
</dbReference>
<dbReference type="AlphaFoldDB" id="A0A3G2RZA1"/>
<dbReference type="VEuPathDB" id="FungiDB:DNF11_0055"/>
<dbReference type="Pfam" id="PF01693">
    <property type="entry name" value="Cauli_VI"/>
    <property type="match status" value="1"/>
</dbReference>
<dbReference type="CDD" id="cd09280">
    <property type="entry name" value="RNase_HI_eukaryote_like"/>
    <property type="match status" value="1"/>
</dbReference>
<keyword evidence="7 10" id="KW-0255">Endonuclease</keyword>
<keyword evidence="5 10" id="KW-0540">Nuclease</keyword>
<dbReference type="Gene3D" id="3.40.970.10">
    <property type="entry name" value="Ribonuclease H1, N-terminal domain"/>
    <property type="match status" value="1"/>
</dbReference>
<dbReference type="GO" id="GO:0043137">
    <property type="term" value="P:DNA replication, removal of RNA primer"/>
    <property type="evidence" value="ECO:0007669"/>
    <property type="project" value="TreeGrafter"/>
</dbReference>
<gene>
    <name evidence="12" type="primary">RNASEH1</name>
    <name evidence="12" type="ORF">DNF11_0055</name>
</gene>
<comment type="similarity">
    <text evidence="3 10">Belongs to the RNase H family.</text>
</comment>
<evidence type="ECO:0000313" key="13">
    <source>
        <dbReference type="Proteomes" id="UP000269793"/>
    </source>
</evidence>
<dbReference type="InterPro" id="IPR050092">
    <property type="entry name" value="RNase_H"/>
</dbReference>
<dbReference type="InterPro" id="IPR009027">
    <property type="entry name" value="Ribosomal_bL9/RNase_H1_N"/>
</dbReference>
<dbReference type="InterPro" id="IPR002156">
    <property type="entry name" value="RNaseH_domain"/>
</dbReference>
<dbReference type="InterPro" id="IPR037056">
    <property type="entry name" value="RNase_H1_N_sf"/>
</dbReference>
<dbReference type="PIRSF" id="PIRSF036852">
    <property type="entry name" value="Ribonuclease_H1_euk"/>
    <property type="match status" value="1"/>
</dbReference>
<evidence type="ECO:0000256" key="3">
    <source>
        <dbReference type="ARBA" id="ARBA00005300"/>
    </source>
</evidence>
<keyword evidence="9 10" id="KW-0460">Magnesium</keyword>
<dbReference type="OrthoDB" id="245563at2759"/>
<keyword evidence="6 10" id="KW-0479">Metal-binding</keyword>
<name>A0A3G2RZA1_MALR7</name>
<evidence type="ECO:0000256" key="9">
    <source>
        <dbReference type="ARBA" id="ARBA00022842"/>
    </source>
</evidence>
<feature type="domain" description="RNase H type-1" evidence="11">
    <location>
        <begin position="110"/>
        <end position="260"/>
    </location>
</feature>
<evidence type="ECO:0000256" key="6">
    <source>
        <dbReference type="ARBA" id="ARBA00022723"/>
    </source>
</evidence>
<evidence type="ECO:0000256" key="4">
    <source>
        <dbReference type="ARBA" id="ARBA00012180"/>
    </source>
</evidence>
<comment type="cofactor">
    <cofactor evidence="2 10">
        <name>Mg(2+)</name>
        <dbReference type="ChEBI" id="CHEBI:18420"/>
    </cofactor>
</comment>
<comment type="function">
    <text evidence="10">Endonuclease that specifically degrades the RNA of RNA-DNA hybrids.</text>
</comment>
<evidence type="ECO:0000256" key="8">
    <source>
        <dbReference type="ARBA" id="ARBA00022801"/>
    </source>
</evidence>
<proteinExistence type="inferred from homology"/>
<keyword evidence="8 10" id="KW-0378">Hydrolase</keyword>
<dbReference type="EC" id="3.1.26.4" evidence="4 10"/>
<dbReference type="SUPFAM" id="SSF55658">
    <property type="entry name" value="L9 N-domain-like"/>
    <property type="match status" value="1"/>
</dbReference>
<dbReference type="PROSITE" id="PS50879">
    <property type="entry name" value="RNASE_H_1"/>
    <property type="match status" value="1"/>
</dbReference>
<evidence type="ECO:0000256" key="1">
    <source>
        <dbReference type="ARBA" id="ARBA00000077"/>
    </source>
</evidence>
<keyword evidence="13" id="KW-1185">Reference proteome</keyword>